<gene>
    <name evidence="2" type="ORF">DWX41_21435</name>
</gene>
<feature type="domain" description="4Fe-4S ferredoxin-type" evidence="1">
    <location>
        <begin position="189"/>
        <end position="218"/>
    </location>
</feature>
<evidence type="ECO:0000313" key="3">
    <source>
        <dbReference type="Proteomes" id="UP000261111"/>
    </source>
</evidence>
<evidence type="ECO:0000313" key="2">
    <source>
        <dbReference type="EMBL" id="RGC24493.1"/>
    </source>
</evidence>
<comment type="caution">
    <text evidence="2">The sequence shown here is derived from an EMBL/GenBank/DDBJ whole genome shotgun (WGS) entry which is preliminary data.</text>
</comment>
<organism evidence="2 3">
    <name type="scientific">Hungatella hathewayi</name>
    <dbReference type="NCBI Taxonomy" id="154046"/>
    <lineage>
        <taxon>Bacteria</taxon>
        <taxon>Bacillati</taxon>
        <taxon>Bacillota</taxon>
        <taxon>Clostridia</taxon>
        <taxon>Lachnospirales</taxon>
        <taxon>Lachnospiraceae</taxon>
        <taxon>Hungatella</taxon>
    </lineage>
</organism>
<dbReference type="GeneID" id="93335434"/>
<evidence type="ECO:0000259" key="1">
    <source>
        <dbReference type="PROSITE" id="PS51379"/>
    </source>
</evidence>
<name>A0A3E2WEA1_9FIRM</name>
<dbReference type="InterPro" id="IPR007160">
    <property type="entry name" value="DUF362"/>
</dbReference>
<dbReference type="Gene3D" id="3.40.50.11440">
    <property type="match status" value="1"/>
</dbReference>
<dbReference type="PROSITE" id="PS51379">
    <property type="entry name" value="4FE4S_FER_2"/>
    <property type="match status" value="2"/>
</dbReference>
<dbReference type="Pfam" id="PF04015">
    <property type="entry name" value="DUF362"/>
    <property type="match status" value="1"/>
</dbReference>
<reference evidence="2 3" key="1">
    <citation type="submission" date="2018-08" db="EMBL/GenBank/DDBJ databases">
        <title>A genome reference for cultivated species of the human gut microbiota.</title>
        <authorList>
            <person name="Zou Y."/>
            <person name="Xue W."/>
            <person name="Luo G."/>
        </authorList>
    </citation>
    <scope>NUCLEOTIDE SEQUENCE [LARGE SCALE GENOMIC DNA]</scope>
    <source>
        <strain evidence="2 3">AF19-21</strain>
    </source>
</reference>
<dbReference type="EMBL" id="QVIA01000037">
    <property type="protein sequence ID" value="RGC24493.1"/>
    <property type="molecule type" value="Genomic_DNA"/>
</dbReference>
<dbReference type="SUPFAM" id="SSF54862">
    <property type="entry name" value="4Fe-4S ferredoxins"/>
    <property type="match status" value="1"/>
</dbReference>
<dbReference type="Gene3D" id="3.30.70.20">
    <property type="match status" value="1"/>
</dbReference>
<dbReference type="InterPro" id="IPR017896">
    <property type="entry name" value="4Fe4S_Fe-S-bd"/>
</dbReference>
<accession>A0A3E2WEA1</accession>
<sequence length="376" mass="40935">MEKAKVYFTDFHTVAFGDGLPAKLKKLIKKAGVQDLDMEEKFVAIKMHFGEMGNISYLRPNYAKAVADVVREFGGKPFLTDCNTLYPGSRKNALEHLYCAWENGFTPMTVGCPIMIGDGLKGTDDVDVPVRGGEYIKEAKIGRAIMDADIFISLTHFKGHELTGFGGTIKNIGMGCGSRAGKKDQHYNGKPHIDAEACRGCGCCQAQCANNGLVFDKAANKMHVATEHCVGCGRCIGACNFDAIEFTNSSAVSELNCRMAEYTKAVVDGRPNFHISLVVDVSPNCDCHGENDVAILPNIGMFASFDPLALDQACADACLKAAPIPGSQLAHNMESPDFVDHHDHFKNSTPESEWRVCLEHAEKIGLGTRKYDLIEL</sequence>
<dbReference type="RefSeq" id="WP_025656415.1">
    <property type="nucleotide sequence ID" value="NZ_QVIA01000037.1"/>
</dbReference>
<feature type="domain" description="4Fe-4S ferredoxin-type" evidence="1">
    <location>
        <begin position="220"/>
        <end position="249"/>
    </location>
</feature>
<protein>
    <submittedName>
        <fullName evidence="2">DUF362 domain-containing protein</fullName>
    </submittedName>
</protein>
<dbReference type="Proteomes" id="UP000261111">
    <property type="component" value="Unassembled WGS sequence"/>
</dbReference>
<dbReference type="AlphaFoldDB" id="A0A3E2WEA1"/>
<proteinExistence type="predicted"/>